<proteinExistence type="predicted"/>
<keyword evidence="3" id="KW-1185">Reference proteome</keyword>
<evidence type="ECO:0000313" key="2">
    <source>
        <dbReference type="EMBL" id="QWG08421.1"/>
    </source>
</evidence>
<evidence type="ECO:0000313" key="3">
    <source>
        <dbReference type="Proteomes" id="UP000682802"/>
    </source>
</evidence>
<evidence type="ECO:0000259" key="1">
    <source>
        <dbReference type="Pfam" id="PF18962"/>
    </source>
</evidence>
<dbReference type="Proteomes" id="UP000682802">
    <property type="component" value="Chromosome 1"/>
</dbReference>
<sequence length="2035" mass="230645">MKHYIILIFTLFFNIYCYSQAEYVDEVSFVVTENQIIVDGENKLLDRTNNSEFVTISFYTSANALNDYNLDFTGINNSDTKIKLGRSDWVILNSTLISVNKQLTNNGKDLYYAYINKTIFSSLLSNNENDENTITIKLVLSFSKTNCLNGRLNLSSNTFFVKSEDGVPSIIINGPRPIDIDGNDPDLEYRTMSLICNDKKWYEFPRTDGYTYTNVVFSNFNIIINNIEPEKYYMKQSTSYSGTTNHNGEDYDYLVLSPTSSETQPSLTIDSRSPRIQETNTSIVQNEDGVNEQDIDNDFVSFQIQLSDKHYTPLTDDYSETLIFYKDEQRTNLFKSLHNISFFEGSSNGIDNNKGRTLNFRAPSINGSFFRDEDGLNTSLYARFTSTDLAGNSRNYDFKVNLTNAPITINPSEFNTIPSIINGTGVLNIDYSYLLDQNNNTQINRVRSQAILQKNDGTFITNASIIFTDNQEFTVSINKENIGIIEGERFELLIRLEDNLGNSSIHTSSSIYDGSAPQVNSQNLDEVVINSNWIDLSGPMKFKFDVSDYALNLNQGACNLSLKGIMNNGNEKSITLPLHNTPVKNAAGVYNLEFVIPIDAFENLRNKGALSTITLNLNDQAGNTYSSSEIINALSYEKEENISINTIAYIQYDADNNEIVNPSTLTNGKLKVAVGFSGSMNSTNDININILNTKKEVTISQLETENTNPFESFYFVIDNINSEDFFNNTNFSFETILKNKSNIERTFTPDAPLIILPIDFTIEKLTDSLYVRNGSIIQYQHSLLNSAISDNSIATLIYTKNGEEINQPLTLVKEDITSNFNVVIPNLLNIDEGTVMQVRVNLYETDGGRREASITNSFIYDFTPPRIIENGITFTGINENEPIDITLPTVQVDDIEPIGWVNLAEPTIFTIEVEDLILNPNSCKLELVHKGETNTSLGFIDIYRSSTEGHKTNLEFLIQNDILPSSGTVILNELILEDQLGNTTKCNGSDKITCDNTREIILNKSFKVEKTPPFNVKTTESDILYSKDGEVLKAGLQTIKIPYESEGLSSVEIRFLGLIEGEEAESEITFTQENNIKYITISVNISHLIFHAKRKLEFDISVVNNANEIITINRIVGPEIVFPVPSNVTVNYDNVQINKWSVSNDGTNDDLEVTIESIKEISDEQRPNLNGDTLFVYLRDNENDILLEQFDIREVDQTSHSFTLSKHLFLVNDQIEYGPKILGFQMGNRDGRNTTTYQTLAISNIPDVEITNDWRLYHDTGNEFEIVTNLDNQNLVIEELLYFPISSKNMRPEDLYLIGDEGTGEVEVNVIARAKDIHKAYIADTLRFEITTENIIADNALKPLYCSGEQGDETFAITINNRFTDYYTNLGVGELTLELYDIINNKNVENTAFEKTQDFTYQFNPLVLHSDSTIRKKEFELRLIFKNNEVEQVIGAANFETLYEPKITTELLTSFPLVGDFNVINIALSEFKERTYTLSTETKGVNIVNKRVTSRVENFSYQLTEEFDGDELTFKLNAFTSDESCGFEEEYTIAVDKVTLDNEEDLDIKNWNLSTINSNNQIIVYRNSTAGASIPWNETLGRFELQKNSQNAYLALTSDIFDISGLSKPMIKFTFESNTTERNGIFLQVRQITAQGANTAWVTVGTDAEVWNWYNTYGLYNNNLVSNENGYAWSGALGNVESRLSIDDVVDLEMDKTQFRLVFSYGTANEEFFEPKQFIIRDRERRVMVESFLQANNSTHHETLQKIYESLETVGNNDQNYIHNYYLERSLDCEDPIYERGSEWTEARRLWYGLDSFGEEDSPYSLTLDGELMEGAELQTFLDRFKYSVLKDEPLKYSYSINENELTIDYTIDTAIYNNNDNLLWVFTIGDQQVEIGECNPVTVQNTENNQVIGEIIPKQVMSQQGEVTLNLSSINSLMGSEFNIQVLLQKDYTLEVFSALQLPVSRSAVLSTDLTLENRSLLLYPNPVKNTLMIAYSETKNSEYKIFNAQGVEMCKGSLQTKTTAVDVNNFPSGIYVVTIIENGEILEVKNFIK</sequence>
<name>A0ABX8GYQ7_9BACT</name>
<dbReference type="NCBIfam" id="TIGR04183">
    <property type="entry name" value="Por_Secre_tail"/>
    <property type="match status" value="1"/>
</dbReference>
<gene>
    <name evidence="2" type="ORF">KM029_05660</name>
</gene>
<organism evidence="2 3">
    <name type="scientific">Flammeovirga kamogawensis</name>
    <dbReference type="NCBI Taxonomy" id="373891"/>
    <lineage>
        <taxon>Bacteria</taxon>
        <taxon>Pseudomonadati</taxon>
        <taxon>Bacteroidota</taxon>
        <taxon>Cytophagia</taxon>
        <taxon>Cytophagales</taxon>
        <taxon>Flammeovirgaceae</taxon>
        <taxon>Flammeovirga</taxon>
    </lineage>
</organism>
<dbReference type="EMBL" id="CP076128">
    <property type="protein sequence ID" value="QWG08421.1"/>
    <property type="molecule type" value="Genomic_DNA"/>
</dbReference>
<feature type="domain" description="Secretion system C-terminal sorting" evidence="1">
    <location>
        <begin position="1964"/>
        <end position="2026"/>
    </location>
</feature>
<dbReference type="Pfam" id="PF18962">
    <property type="entry name" value="Por_Secre_tail"/>
    <property type="match status" value="1"/>
</dbReference>
<accession>A0ABX8GYQ7</accession>
<dbReference type="RefSeq" id="WP_144072339.1">
    <property type="nucleotide sequence ID" value="NZ_CP076128.1"/>
</dbReference>
<dbReference type="InterPro" id="IPR026444">
    <property type="entry name" value="Secre_tail"/>
</dbReference>
<reference evidence="2 3" key="1">
    <citation type="submission" date="2021-05" db="EMBL/GenBank/DDBJ databases">
        <title>Comparative genomic studies on the polysaccharide-degrading batcterial strains of the Flammeovirga genus.</title>
        <authorList>
            <person name="Zewei F."/>
            <person name="Zheng Z."/>
            <person name="Yu L."/>
            <person name="Ruyue G."/>
            <person name="Yanhong M."/>
            <person name="Yuanyuan C."/>
            <person name="Jingyan G."/>
            <person name="Wenjun H."/>
        </authorList>
    </citation>
    <scope>NUCLEOTIDE SEQUENCE [LARGE SCALE GENOMIC DNA]</scope>
    <source>
        <strain evidence="2 3">YS10</strain>
    </source>
</reference>
<protein>
    <submittedName>
        <fullName evidence="2">T9SS type A sorting domain-containing protein</fullName>
    </submittedName>
</protein>